<name>A0A928KVS7_9FIRM</name>
<accession>A0A928KVS7</accession>
<dbReference type="SUPFAM" id="SSF51726">
    <property type="entry name" value="UROD/MetE-like"/>
    <property type="match status" value="1"/>
</dbReference>
<sequence length="343" mass="38912">MNKFERIQAALKGQEVDKIPLNVWMHFSAVDQDPRSLAETQVAFAQKYDFDFIKLMPFGLYGVQDYGVKVKIFNRVNFPPIVDDYGIHRISDWERIEPLPAIYGSYGKQLQAARHTILLAKKEFPVIQTIFSPLTTARKLAGDRILLDMKENPRLFKQALQALTETTIHFVKANIEAGVDGFFFATQCANFDFLTEEQYREFGEFYDRQVIAAYQEETFFNVAHLHGDNGMFRLIADYPVNCINWHDRWSSPTLAEARKITDKCLLGGIRETPYYNENGEKIRESLLVSGSVAEVEQHVQEAIAAAGDRGLIIGPGCVADQDLPEKNLYALCRAVYRVAALAG</sequence>
<evidence type="ECO:0000313" key="2">
    <source>
        <dbReference type="EMBL" id="MBE6833091.1"/>
    </source>
</evidence>
<dbReference type="Gene3D" id="3.20.20.210">
    <property type="match status" value="1"/>
</dbReference>
<dbReference type="EMBL" id="SVNY01000002">
    <property type="protein sequence ID" value="MBE6833091.1"/>
    <property type="molecule type" value="Genomic_DNA"/>
</dbReference>
<dbReference type="Proteomes" id="UP000754750">
    <property type="component" value="Unassembled WGS sequence"/>
</dbReference>
<dbReference type="RefSeq" id="WP_020071906.1">
    <property type="nucleotide sequence ID" value="NZ_JBKWRC010000001.1"/>
</dbReference>
<dbReference type="AlphaFoldDB" id="A0A928KVS7"/>
<protein>
    <submittedName>
        <fullName evidence="2">Uroporphyrinogen decarboxylase</fullName>
    </submittedName>
</protein>
<dbReference type="GO" id="GO:0006779">
    <property type="term" value="P:porphyrin-containing compound biosynthetic process"/>
    <property type="evidence" value="ECO:0007669"/>
    <property type="project" value="InterPro"/>
</dbReference>
<dbReference type="InterPro" id="IPR000257">
    <property type="entry name" value="Uroporphyrinogen_deCOase"/>
</dbReference>
<dbReference type="PANTHER" id="PTHR47099">
    <property type="entry name" value="METHYLCOBAMIDE:COM METHYLTRANSFERASE MTBA"/>
    <property type="match status" value="1"/>
</dbReference>
<dbReference type="Pfam" id="PF01208">
    <property type="entry name" value="URO-D"/>
    <property type="match status" value="1"/>
</dbReference>
<dbReference type="GO" id="GO:0004853">
    <property type="term" value="F:uroporphyrinogen decarboxylase activity"/>
    <property type="evidence" value="ECO:0007669"/>
    <property type="project" value="InterPro"/>
</dbReference>
<evidence type="ECO:0000259" key="1">
    <source>
        <dbReference type="Pfam" id="PF01208"/>
    </source>
</evidence>
<dbReference type="InterPro" id="IPR038071">
    <property type="entry name" value="UROD/MetE-like_sf"/>
</dbReference>
<feature type="domain" description="Uroporphyrinogen decarboxylase (URO-D)" evidence="1">
    <location>
        <begin position="4"/>
        <end position="337"/>
    </location>
</feature>
<dbReference type="PANTHER" id="PTHR47099:SF1">
    <property type="entry name" value="METHYLCOBAMIDE:COM METHYLTRANSFERASE MTBA"/>
    <property type="match status" value="1"/>
</dbReference>
<gene>
    <name evidence="2" type="ORF">E7512_05830</name>
</gene>
<reference evidence="2" key="1">
    <citation type="submission" date="2019-04" db="EMBL/GenBank/DDBJ databases">
        <title>Evolution of Biomass-Degrading Anaerobic Consortia Revealed by Metagenomics.</title>
        <authorList>
            <person name="Peng X."/>
        </authorList>
    </citation>
    <scope>NUCLEOTIDE SEQUENCE</scope>
    <source>
        <strain evidence="2">SIG551</strain>
    </source>
</reference>
<organism evidence="2 3">
    <name type="scientific">Faecalispora sporosphaeroides</name>
    <dbReference type="NCBI Taxonomy" id="1549"/>
    <lineage>
        <taxon>Bacteria</taxon>
        <taxon>Bacillati</taxon>
        <taxon>Bacillota</taxon>
        <taxon>Clostridia</taxon>
        <taxon>Eubacteriales</taxon>
        <taxon>Oscillospiraceae</taxon>
        <taxon>Faecalispora</taxon>
    </lineage>
</organism>
<evidence type="ECO:0000313" key="3">
    <source>
        <dbReference type="Proteomes" id="UP000754750"/>
    </source>
</evidence>
<proteinExistence type="predicted"/>
<comment type="caution">
    <text evidence="2">The sequence shown here is derived from an EMBL/GenBank/DDBJ whole genome shotgun (WGS) entry which is preliminary data.</text>
</comment>
<dbReference type="InterPro" id="IPR052024">
    <property type="entry name" value="Methanogen_methyltrans"/>
</dbReference>